<feature type="transmembrane region" description="Helical" evidence="1">
    <location>
        <begin position="48"/>
        <end position="69"/>
    </location>
</feature>
<keyword evidence="1" id="KW-0812">Transmembrane</keyword>
<reference evidence="3 4" key="1">
    <citation type="submission" date="2021-10" db="EMBL/GenBank/DDBJ databases">
        <title>Anaerobic single-cell dispensing facilitates the cultivation of human gut bacteria.</title>
        <authorList>
            <person name="Afrizal A."/>
        </authorList>
    </citation>
    <scope>NUCLEOTIDE SEQUENCE [LARGE SCALE GENOMIC DNA]</scope>
    <source>
        <strain evidence="3 4">CLA-AA-H200</strain>
    </source>
</reference>
<name>A0ABS8FYQ9_9FIRM</name>
<protein>
    <submittedName>
        <fullName evidence="3">VanZ family protein</fullName>
    </submittedName>
</protein>
<feature type="domain" description="VanZ-like" evidence="2">
    <location>
        <begin position="56"/>
        <end position="169"/>
    </location>
</feature>
<comment type="caution">
    <text evidence="3">The sequence shown here is derived from an EMBL/GenBank/DDBJ whole genome shotgun (WGS) entry which is preliminary data.</text>
</comment>
<keyword evidence="1" id="KW-1133">Transmembrane helix</keyword>
<feature type="transmembrane region" description="Helical" evidence="1">
    <location>
        <begin position="123"/>
        <end position="143"/>
    </location>
</feature>
<dbReference type="RefSeq" id="WP_227708272.1">
    <property type="nucleotide sequence ID" value="NZ_JAJEQX010000023.1"/>
</dbReference>
<dbReference type="Pfam" id="PF04892">
    <property type="entry name" value="VanZ"/>
    <property type="match status" value="1"/>
</dbReference>
<sequence length="176" mass="20388">MLWDFLFSLNIHPDKFIEYLKVILIALLMANVLLAASRKFINIRWRKLLVQLNILLAYLSTIFSFTVLARMDRYCREIVVIPFYSIYEMLIFEDFTFFIGVILNVLMFVPVGVCCKNLIKNKYVMFVVSVALSLFIEINQFVFRRGVFEIDDVICNTIGALIGYNISSVIGGIKND</sequence>
<feature type="transmembrane region" description="Helical" evidence="1">
    <location>
        <begin position="16"/>
        <end position="36"/>
    </location>
</feature>
<evidence type="ECO:0000256" key="1">
    <source>
        <dbReference type="SAM" id="Phobius"/>
    </source>
</evidence>
<organism evidence="3 4">
    <name type="scientific">Ruminococcus turbiniformis</name>
    <dbReference type="NCBI Taxonomy" id="2881258"/>
    <lineage>
        <taxon>Bacteria</taxon>
        <taxon>Bacillati</taxon>
        <taxon>Bacillota</taxon>
        <taxon>Clostridia</taxon>
        <taxon>Eubacteriales</taxon>
        <taxon>Oscillospiraceae</taxon>
        <taxon>Ruminococcus</taxon>
    </lineage>
</organism>
<dbReference type="EMBL" id="JAJEQX010000023">
    <property type="protein sequence ID" value="MCC2255192.1"/>
    <property type="molecule type" value="Genomic_DNA"/>
</dbReference>
<evidence type="ECO:0000313" key="4">
    <source>
        <dbReference type="Proteomes" id="UP001198151"/>
    </source>
</evidence>
<evidence type="ECO:0000259" key="2">
    <source>
        <dbReference type="Pfam" id="PF04892"/>
    </source>
</evidence>
<dbReference type="PANTHER" id="PTHR36834:SF1">
    <property type="entry name" value="INTEGRAL MEMBRANE PROTEIN"/>
    <property type="match status" value="1"/>
</dbReference>
<dbReference type="Proteomes" id="UP001198151">
    <property type="component" value="Unassembled WGS sequence"/>
</dbReference>
<gene>
    <name evidence="3" type="ORF">LKD70_12315</name>
</gene>
<keyword evidence="1" id="KW-0472">Membrane</keyword>
<keyword evidence="4" id="KW-1185">Reference proteome</keyword>
<feature type="transmembrane region" description="Helical" evidence="1">
    <location>
        <begin position="89"/>
        <end position="111"/>
    </location>
</feature>
<proteinExistence type="predicted"/>
<evidence type="ECO:0000313" key="3">
    <source>
        <dbReference type="EMBL" id="MCC2255192.1"/>
    </source>
</evidence>
<dbReference type="InterPro" id="IPR006976">
    <property type="entry name" value="VanZ-like"/>
</dbReference>
<accession>A0ABS8FYQ9</accession>
<dbReference type="InterPro" id="IPR053150">
    <property type="entry name" value="Teicoplanin_resist-assoc"/>
</dbReference>
<dbReference type="PANTHER" id="PTHR36834">
    <property type="entry name" value="MEMBRANE PROTEIN-RELATED"/>
    <property type="match status" value="1"/>
</dbReference>